<accession>A0A4C2ABP3</accession>
<dbReference type="EMBL" id="BGZK01002837">
    <property type="protein sequence ID" value="GBP96823.1"/>
    <property type="molecule type" value="Genomic_DNA"/>
</dbReference>
<feature type="compositionally biased region" description="Basic and acidic residues" evidence="1">
    <location>
        <begin position="152"/>
        <end position="165"/>
    </location>
</feature>
<feature type="domain" description="Reverse transcriptase" evidence="2">
    <location>
        <begin position="301"/>
        <end position="523"/>
    </location>
</feature>
<dbReference type="PROSITE" id="PS50878">
    <property type="entry name" value="RT_POL"/>
    <property type="match status" value="1"/>
</dbReference>
<gene>
    <name evidence="3" type="ORF">EVAR_85580_1</name>
</gene>
<dbReference type="OrthoDB" id="411871at2759"/>
<dbReference type="PANTHER" id="PTHR19446">
    <property type="entry name" value="REVERSE TRANSCRIPTASES"/>
    <property type="match status" value="1"/>
</dbReference>
<feature type="region of interest" description="Disordered" evidence="1">
    <location>
        <begin position="130"/>
        <end position="165"/>
    </location>
</feature>
<dbReference type="InterPro" id="IPR000477">
    <property type="entry name" value="RT_dom"/>
</dbReference>
<dbReference type="Proteomes" id="UP000299102">
    <property type="component" value="Unassembled WGS sequence"/>
</dbReference>
<dbReference type="CDD" id="cd01650">
    <property type="entry name" value="RT_nLTR_like"/>
    <property type="match status" value="1"/>
</dbReference>
<evidence type="ECO:0000313" key="3">
    <source>
        <dbReference type="EMBL" id="GBP96823.1"/>
    </source>
</evidence>
<dbReference type="AlphaFoldDB" id="A0A4C2ABP3"/>
<dbReference type="GO" id="GO:0071897">
    <property type="term" value="P:DNA biosynthetic process"/>
    <property type="evidence" value="ECO:0007669"/>
    <property type="project" value="UniProtKB-ARBA"/>
</dbReference>
<evidence type="ECO:0000256" key="1">
    <source>
        <dbReference type="SAM" id="MobiDB-lite"/>
    </source>
</evidence>
<evidence type="ECO:0000259" key="2">
    <source>
        <dbReference type="PROSITE" id="PS50878"/>
    </source>
</evidence>
<dbReference type="InterPro" id="IPR043502">
    <property type="entry name" value="DNA/RNA_pol_sf"/>
</dbReference>
<dbReference type="SUPFAM" id="SSF56672">
    <property type="entry name" value="DNA/RNA polymerases"/>
    <property type="match status" value="1"/>
</dbReference>
<evidence type="ECO:0000313" key="4">
    <source>
        <dbReference type="Proteomes" id="UP000299102"/>
    </source>
</evidence>
<comment type="caution">
    <text evidence="3">The sequence shown here is derived from an EMBL/GenBank/DDBJ whole genome shotgun (WGS) entry which is preliminary data.</text>
</comment>
<keyword evidence="4" id="KW-1185">Reference proteome</keyword>
<organism evidence="3 4">
    <name type="scientific">Eumeta variegata</name>
    <name type="common">Bagworm moth</name>
    <name type="synonym">Eumeta japonica</name>
    <dbReference type="NCBI Taxonomy" id="151549"/>
    <lineage>
        <taxon>Eukaryota</taxon>
        <taxon>Metazoa</taxon>
        <taxon>Ecdysozoa</taxon>
        <taxon>Arthropoda</taxon>
        <taxon>Hexapoda</taxon>
        <taxon>Insecta</taxon>
        <taxon>Pterygota</taxon>
        <taxon>Neoptera</taxon>
        <taxon>Endopterygota</taxon>
        <taxon>Lepidoptera</taxon>
        <taxon>Glossata</taxon>
        <taxon>Ditrysia</taxon>
        <taxon>Tineoidea</taxon>
        <taxon>Psychidae</taxon>
        <taxon>Oiketicinae</taxon>
        <taxon>Eumeta</taxon>
    </lineage>
</organism>
<proteinExistence type="predicted"/>
<protein>
    <submittedName>
        <fullName evidence="3">115 kDa protein in type-1 retrotransposable element R1DM</fullName>
    </submittedName>
</protein>
<dbReference type="STRING" id="151549.A0A4C2ABP3"/>
<dbReference type="Pfam" id="PF00078">
    <property type="entry name" value="RVT_1"/>
    <property type="match status" value="1"/>
</dbReference>
<name>A0A4C2ABP3_EUMVA</name>
<reference evidence="3 4" key="1">
    <citation type="journal article" date="2019" name="Commun. Biol.">
        <title>The bagworm genome reveals a unique fibroin gene that provides high tensile strength.</title>
        <authorList>
            <person name="Kono N."/>
            <person name="Nakamura H."/>
            <person name="Ohtoshi R."/>
            <person name="Tomita M."/>
            <person name="Numata K."/>
            <person name="Arakawa K."/>
        </authorList>
    </citation>
    <scope>NUCLEOTIDE SEQUENCE [LARGE SCALE GENOMIC DNA]</scope>
</reference>
<sequence length="646" mass="73798">MQFTLIGRVDKWRVDRTATTSDHNAIVFNLRLSGPIKPMEPITTRRYNTNKADWTEFCLQLRNTLQKYGIAEKVERTKRPEDLEANSREYIAAIQEVCEEIFPKIGQRKTKRIPWWTAELSALKRRLAQKRRIRNAAPREKGRNRRLPYGQDDIHSESRNSTDRKLERVLHDQDKESMWDKVYRVIRNKKGRLPDTLLRNSEGKTLSPHESAKLLANTFYPDDSVSTDMPFHIRTRERIEDKPVEGLRLSEDDPPFTMVELKAVLRELNPKKAPGPDGLTADICIAAIESEMEVFLAIANKCLELAYFPTHWKTAHVVIIPKPGKEDYTLPKSYRPIGLLPIPGKIRSTEDALYDLVNHVKKEIESKKAVLLISLDIEGAFDNAWWPALKTQLIDKKCPGNLYQMACSYLTERKITVNYARETVTKSTNKGCVQGSICGPTFWNIIIDSLLQRLTDAKVHCQAFADDVVLAFSSESSSTIENAANEAMKIVTKWGSENKLNFAPQKTQAMVLTKKLKFQNPTIQMAGSQINLVEEIKRLACSAKVTWGLNSEIIRIIYTAVIEPIMMYASNTWAPATELEMIRSALSSLQRGFAIKICRAYRTVSLTSAMILAGLLPLDLRIREAEALYKAKKKDYRWTIFHQEKS</sequence>